<keyword evidence="4 6" id="KW-1133">Transmembrane helix</keyword>
<evidence type="ECO:0000256" key="5">
    <source>
        <dbReference type="ARBA" id="ARBA00023136"/>
    </source>
</evidence>
<comment type="similarity">
    <text evidence="2">Belongs to the autoinducer-2 exporter (AI-2E) (TC 2.A.86) family.</text>
</comment>
<proteinExistence type="inferred from homology"/>
<evidence type="ECO:0000256" key="1">
    <source>
        <dbReference type="ARBA" id="ARBA00004141"/>
    </source>
</evidence>
<feature type="transmembrane region" description="Helical" evidence="6">
    <location>
        <begin position="32"/>
        <end position="50"/>
    </location>
</feature>
<evidence type="ECO:0000256" key="6">
    <source>
        <dbReference type="SAM" id="Phobius"/>
    </source>
</evidence>
<keyword evidence="3 6" id="KW-0812">Transmembrane</keyword>
<organism evidence="7 8">
    <name type="scientific">Candidatus Nomurabacteria bacterium CG_4_10_14_0_2_um_filter_33_9</name>
    <dbReference type="NCBI Taxonomy" id="1974728"/>
    <lineage>
        <taxon>Bacteria</taxon>
        <taxon>Candidatus Nomuraibacteriota</taxon>
    </lineage>
</organism>
<gene>
    <name evidence="7" type="ORF">COX94_00380</name>
</gene>
<dbReference type="InterPro" id="IPR002549">
    <property type="entry name" value="AI-2E-like"/>
</dbReference>
<feature type="transmembrane region" description="Helical" evidence="6">
    <location>
        <begin position="262"/>
        <end position="284"/>
    </location>
</feature>
<accession>A0A2J0MEJ7</accession>
<dbReference type="PANTHER" id="PTHR21716">
    <property type="entry name" value="TRANSMEMBRANE PROTEIN"/>
    <property type="match status" value="1"/>
</dbReference>
<dbReference type="PANTHER" id="PTHR21716:SF4">
    <property type="entry name" value="TRANSMEMBRANE PROTEIN 245"/>
    <property type="match status" value="1"/>
</dbReference>
<comment type="caution">
    <text evidence="7">The sequence shown here is derived from an EMBL/GenBank/DDBJ whole genome shotgun (WGS) entry which is preliminary data.</text>
</comment>
<name>A0A2J0MEJ7_9BACT</name>
<reference evidence="8" key="1">
    <citation type="submission" date="2017-09" db="EMBL/GenBank/DDBJ databases">
        <title>Depth-based differentiation of microbial function through sediment-hosted aquifers and enrichment of novel symbionts in the deep terrestrial subsurface.</title>
        <authorList>
            <person name="Probst A.J."/>
            <person name="Ladd B."/>
            <person name="Jarett J.K."/>
            <person name="Geller-Mcgrath D.E."/>
            <person name="Sieber C.M.K."/>
            <person name="Emerson J.B."/>
            <person name="Anantharaman K."/>
            <person name="Thomas B.C."/>
            <person name="Malmstrom R."/>
            <person name="Stieglmeier M."/>
            <person name="Klingl A."/>
            <person name="Woyke T."/>
            <person name="Ryan C.M."/>
            <person name="Banfield J.F."/>
        </authorList>
    </citation>
    <scope>NUCLEOTIDE SEQUENCE [LARGE SCALE GENOMIC DNA]</scope>
</reference>
<evidence type="ECO:0008006" key="9">
    <source>
        <dbReference type="Google" id="ProtNLM"/>
    </source>
</evidence>
<feature type="transmembrane region" description="Helical" evidence="6">
    <location>
        <begin position="296"/>
        <end position="326"/>
    </location>
</feature>
<keyword evidence="5 6" id="KW-0472">Membrane</keyword>
<dbReference type="GO" id="GO:0016020">
    <property type="term" value="C:membrane"/>
    <property type="evidence" value="ECO:0007669"/>
    <property type="project" value="UniProtKB-SubCell"/>
</dbReference>
<feature type="transmembrane region" description="Helical" evidence="6">
    <location>
        <begin position="140"/>
        <end position="162"/>
    </location>
</feature>
<feature type="transmembrane region" description="Helical" evidence="6">
    <location>
        <begin position="227"/>
        <end position="255"/>
    </location>
</feature>
<dbReference type="Pfam" id="PF01594">
    <property type="entry name" value="AI-2E_transport"/>
    <property type="match status" value="1"/>
</dbReference>
<evidence type="ECO:0000313" key="8">
    <source>
        <dbReference type="Proteomes" id="UP000229132"/>
    </source>
</evidence>
<protein>
    <recommendedName>
        <fullName evidence="9">AI-2E family transporter</fullName>
    </recommendedName>
</protein>
<comment type="subcellular location">
    <subcellularLocation>
        <location evidence="1">Membrane</location>
        <topology evidence="1">Multi-pass membrane protein</topology>
    </subcellularLocation>
</comment>
<evidence type="ECO:0000256" key="3">
    <source>
        <dbReference type="ARBA" id="ARBA00022692"/>
    </source>
</evidence>
<dbReference type="EMBL" id="PFOX01000007">
    <property type="protein sequence ID" value="PIZ86339.1"/>
    <property type="molecule type" value="Genomic_DNA"/>
</dbReference>
<sequence length="342" mass="37894">MQTKIIERYFFFILLFVTFIFSFLIFRPFWIVLVLGISFSITLYPVYEWLNKKLPNWLSALLTIFFFIIIIGAPLFGIGVIVFNQSQDAYQMITSNVDSSSFINSINNSINQILPTGISFDLHEKISNFISFITDNMASLFTSTLSTIFSIILTLLSIFYFLKDGVHWRKALVILSPLSDINDTKIINKFSYAVNGIIKGYLLIALIQGILMGIGLTLFGVPNSALWGLVTIITALVPTIGTAIISVPAVIFLLVTGNTIEAIGLLIWAVAIVGMVDNFLSPIIVGNKINLPPLLILFSVLGGISLLGPIGILVGPLTISLLYTLISIYRNEFKQDQTIHNL</sequence>
<dbReference type="AlphaFoldDB" id="A0A2J0MEJ7"/>
<dbReference type="Proteomes" id="UP000229132">
    <property type="component" value="Unassembled WGS sequence"/>
</dbReference>
<evidence type="ECO:0000256" key="4">
    <source>
        <dbReference type="ARBA" id="ARBA00022989"/>
    </source>
</evidence>
<evidence type="ECO:0000256" key="2">
    <source>
        <dbReference type="ARBA" id="ARBA00009773"/>
    </source>
</evidence>
<feature type="transmembrane region" description="Helical" evidence="6">
    <location>
        <begin position="201"/>
        <end position="221"/>
    </location>
</feature>
<feature type="transmembrane region" description="Helical" evidence="6">
    <location>
        <begin position="57"/>
        <end position="83"/>
    </location>
</feature>
<evidence type="ECO:0000313" key="7">
    <source>
        <dbReference type="EMBL" id="PIZ86339.1"/>
    </source>
</evidence>
<feature type="transmembrane region" description="Helical" evidence="6">
    <location>
        <begin position="9"/>
        <end position="26"/>
    </location>
</feature>